<dbReference type="InterPro" id="IPR002305">
    <property type="entry name" value="aa-tRNA-synth_Ic"/>
</dbReference>
<proteinExistence type="inferred from homology"/>
<dbReference type="GO" id="GO:0006412">
    <property type="term" value="P:translation"/>
    <property type="evidence" value="ECO:0007669"/>
    <property type="project" value="UniProtKB-KW"/>
</dbReference>
<reference evidence="13 14" key="1">
    <citation type="submission" date="2024-08" db="EMBL/GenBank/DDBJ databases">
        <title>Gnathostoma spinigerum genome.</title>
        <authorList>
            <person name="Gonzalez-Bertolin B."/>
            <person name="Monzon S."/>
            <person name="Zaballos A."/>
            <person name="Jimenez P."/>
            <person name="Dekumyoy P."/>
            <person name="Varona S."/>
            <person name="Cuesta I."/>
            <person name="Sumanam S."/>
            <person name="Adisakwattana P."/>
            <person name="Gasser R.B."/>
            <person name="Hernandez-Gonzalez A."/>
            <person name="Young N.D."/>
            <person name="Perteguer M.J."/>
        </authorList>
    </citation>
    <scope>NUCLEOTIDE SEQUENCE [LARGE SCALE GENOMIC DNA]</scope>
    <source>
        <strain evidence="13">AL3</strain>
        <tissue evidence="13">Liver</tissue>
    </source>
</reference>
<evidence type="ECO:0000256" key="4">
    <source>
        <dbReference type="ARBA" id="ARBA00022490"/>
    </source>
</evidence>
<dbReference type="InterPro" id="IPR050489">
    <property type="entry name" value="Tyr-tRNA_synthase"/>
</dbReference>
<comment type="catalytic activity">
    <reaction evidence="11 12">
        <text>tRNA(Tyr) + L-tyrosine + ATP = L-tyrosyl-tRNA(Tyr) + AMP + diphosphate + H(+)</text>
        <dbReference type="Rhea" id="RHEA:10220"/>
        <dbReference type="Rhea" id="RHEA-COMP:9706"/>
        <dbReference type="Rhea" id="RHEA-COMP:9707"/>
        <dbReference type="ChEBI" id="CHEBI:15378"/>
        <dbReference type="ChEBI" id="CHEBI:30616"/>
        <dbReference type="ChEBI" id="CHEBI:33019"/>
        <dbReference type="ChEBI" id="CHEBI:58315"/>
        <dbReference type="ChEBI" id="CHEBI:78442"/>
        <dbReference type="ChEBI" id="CHEBI:78536"/>
        <dbReference type="ChEBI" id="CHEBI:456215"/>
        <dbReference type="EC" id="6.1.1.1"/>
    </reaction>
</comment>
<dbReference type="GO" id="GO:0005737">
    <property type="term" value="C:cytoplasm"/>
    <property type="evidence" value="ECO:0007669"/>
    <property type="project" value="UniProtKB-SubCell"/>
</dbReference>
<dbReference type="PANTHER" id="PTHR46264:SF4">
    <property type="entry name" value="TYROSINE--TRNA LIGASE, CYTOPLASMIC"/>
    <property type="match status" value="1"/>
</dbReference>
<dbReference type="PRINTS" id="PR01040">
    <property type="entry name" value="TRNASYNTHTYR"/>
</dbReference>
<keyword evidence="7 12" id="KW-0067">ATP-binding</keyword>
<comment type="subcellular location">
    <subcellularLocation>
        <location evidence="1">Cytoplasm</location>
    </subcellularLocation>
</comment>
<keyword evidence="8 12" id="KW-0648">Protein biosynthesis</keyword>
<evidence type="ECO:0000256" key="1">
    <source>
        <dbReference type="ARBA" id="ARBA00004496"/>
    </source>
</evidence>
<gene>
    <name evidence="13" type="ORF">AB6A40_004008</name>
</gene>
<comment type="similarity">
    <text evidence="2 12">Belongs to the class-I aminoacyl-tRNA synthetase family.</text>
</comment>
<dbReference type="EC" id="6.1.1.1" evidence="3 12"/>
<keyword evidence="6 12" id="KW-0547">Nucleotide-binding</keyword>
<keyword evidence="14" id="KW-1185">Reference proteome</keyword>
<keyword evidence="5 12" id="KW-0436">Ligase</keyword>
<dbReference type="NCBIfam" id="NF006330">
    <property type="entry name" value="PRK08560.1"/>
    <property type="match status" value="1"/>
</dbReference>
<evidence type="ECO:0000256" key="12">
    <source>
        <dbReference type="RuleBase" id="RU361234"/>
    </source>
</evidence>
<evidence type="ECO:0000256" key="8">
    <source>
        <dbReference type="ARBA" id="ARBA00022917"/>
    </source>
</evidence>
<evidence type="ECO:0000313" key="14">
    <source>
        <dbReference type="Proteomes" id="UP001608902"/>
    </source>
</evidence>
<evidence type="ECO:0000256" key="7">
    <source>
        <dbReference type="ARBA" id="ARBA00022840"/>
    </source>
</evidence>
<dbReference type="GO" id="GO:0004831">
    <property type="term" value="F:tyrosine-tRNA ligase activity"/>
    <property type="evidence" value="ECO:0007669"/>
    <property type="project" value="UniProtKB-EC"/>
</dbReference>
<evidence type="ECO:0000256" key="6">
    <source>
        <dbReference type="ARBA" id="ARBA00022741"/>
    </source>
</evidence>
<dbReference type="EMBL" id="JBGFUD010002198">
    <property type="protein sequence ID" value="MFH4977299.1"/>
    <property type="molecule type" value="Genomic_DNA"/>
</dbReference>
<sequence length="574" mass="64544">MANATDELSNGLTAPLAHERNDLGIQKSQATQSLCSEGIMKLNLITRNLQEVLGKDKLIKHIGDGKKIHIYWGTATTGKPHVGYLVPMRKIADFLSAGLKVTILFADLHAFLDNMKSTWEQLSNRTIYYESVIKAMLLALGVSIDRLHFVKGTSYQLSKEYTADILRLSNQISQRDALKAGAEVVKQVESPLLSGLLYPILQALDEQYLKVDGQFGGVDQRKIFILAEEQLPKLKLGKRFHLMNPMVPGLQGSKMSSSEEHSKIDLLDNALLVERKLATAVCNRGSTDNGVLSFYEHVVFPLFVPSPIDIDGQRFDDFASMKERFEEGRVSSDSLKKTLAVLLNQILKIVQEKCRTPEIEAALEKGYTPLARITQCPPLMEQVDLSNEEMERLKKMIGSDKLVGSDSFLRRRIARNETIRVLYSLAPKGRFHLGMVSGFLKMKELSATGNFKFIVLISDIVAFLDNEKCPWNVRDARSNYYEEMIRHLLSQLDLEGVEIKRGSEFQLESDYALEMYKMASKVTRDRASILEGTSMATLLVPLFYAIDQYRLNVDLVIAGHDMLPFAELADEVVT</sequence>
<evidence type="ECO:0000256" key="3">
    <source>
        <dbReference type="ARBA" id="ARBA00013160"/>
    </source>
</evidence>
<dbReference type="FunFam" id="3.40.50.620:FF:000040">
    <property type="entry name" value="Tyrosine--tRNA ligase"/>
    <property type="match status" value="1"/>
</dbReference>
<organism evidence="13 14">
    <name type="scientific">Gnathostoma spinigerum</name>
    <dbReference type="NCBI Taxonomy" id="75299"/>
    <lineage>
        <taxon>Eukaryota</taxon>
        <taxon>Metazoa</taxon>
        <taxon>Ecdysozoa</taxon>
        <taxon>Nematoda</taxon>
        <taxon>Chromadorea</taxon>
        <taxon>Rhabditida</taxon>
        <taxon>Spirurina</taxon>
        <taxon>Gnathostomatomorpha</taxon>
        <taxon>Gnathostomatoidea</taxon>
        <taxon>Gnathostomatidae</taxon>
        <taxon>Gnathostoma</taxon>
    </lineage>
</organism>
<dbReference type="NCBIfam" id="TIGR00234">
    <property type="entry name" value="tyrS"/>
    <property type="match status" value="1"/>
</dbReference>
<dbReference type="Gene3D" id="3.40.50.620">
    <property type="entry name" value="HUPs"/>
    <property type="match status" value="2"/>
</dbReference>
<dbReference type="Proteomes" id="UP001608902">
    <property type="component" value="Unassembled WGS sequence"/>
</dbReference>
<evidence type="ECO:0000256" key="2">
    <source>
        <dbReference type="ARBA" id="ARBA00005594"/>
    </source>
</evidence>
<accession>A0ABD6EIX5</accession>
<dbReference type="PANTHER" id="PTHR46264">
    <property type="entry name" value="TYROSINE-TRNA LIGASE"/>
    <property type="match status" value="1"/>
</dbReference>
<dbReference type="AlphaFoldDB" id="A0ABD6EIX5"/>
<evidence type="ECO:0000256" key="10">
    <source>
        <dbReference type="ARBA" id="ARBA00033323"/>
    </source>
</evidence>
<keyword evidence="4" id="KW-0963">Cytoplasm</keyword>
<name>A0ABD6EIX5_9BILA</name>
<evidence type="ECO:0000256" key="5">
    <source>
        <dbReference type="ARBA" id="ARBA00022598"/>
    </source>
</evidence>
<dbReference type="InterPro" id="IPR002307">
    <property type="entry name" value="Tyr-tRNA-ligase"/>
</dbReference>
<evidence type="ECO:0000256" key="11">
    <source>
        <dbReference type="ARBA" id="ARBA00048248"/>
    </source>
</evidence>
<dbReference type="Gene3D" id="1.10.240.10">
    <property type="entry name" value="Tyrosyl-Transfer RNA Synthetase"/>
    <property type="match status" value="1"/>
</dbReference>
<dbReference type="SUPFAM" id="SSF52374">
    <property type="entry name" value="Nucleotidylyl transferase"/>
    <property type="match status" value="2"/>
</dbReference>
<dbReference type="InterPro" id="IPR014729">
    <property type="entry name" value="Rossmann-like_a/b/a_fold"/>
</dbReference>
<keyword evidence="9 12" id="KW-0030">Aminoacyl-tRNA synthetase</keyword>
<dbReference type="GO" id="GO:0005524">
    <property type="term" value="F:ATP binding"/>
    <property type="evidence" value="ECO:0007669"/>
    <property type="project" value="UniProtKB-KW"/>
</dbReference>
<evidence type="ECO:0000313" key="13">
    <source>
        <dbReference type="EMBL" id="MFH4977299.1"/>
    </source>
</evidence>
<evidence type="ECO:0000256" key="9">
    <source>
        <dbReference type="ARBA" id="ARBA00023146"/>
    </source>
</evidence>
<dbReference type="Pfam" id="PF00579">
    <property type="entry name" value="tRNA-synt_1b"/>
    <property type="match status" value="2"/>
</dbReference>
<protein>
    <recommendedName>
        <fullName evidence="3 12">Tyrosine--tRNA ligase</fullName>
        <ecNumber evidence="3 12">6.1.1.1</ecNumber>
    </recommendedName>
    <alternativeName>
        <fullName evidence="10 12">Tyrosyl-tRNA synthetase</fullName>
    </alternativeName>
</protein>
<comment type="caution">
    <text evidence="13">The sequence shown here is derived from an EMBL/GenBank/DDBJ whole genome shotgun (WGS) entry which is preliminary data.</text>
</comment>